<dbReference type="PANTHER" id="PTHR23318">
    <property type="entry name" value="ATP SYNTHASE GAMMA-RELATED"/>
    <property type="match status" value="1"/>
</dbReference>
<reference evidence="5" key="3">
    <citation type="submission" date="2015-02" db="UniProtKB">
        <authorList>
            <consortium name="EnsemblProtists"/>
        </authorList>
    </citation>
    <scope>IDENTIFICATION</scope>
    <source>
        <strain evidence="5">DAOM BR144</strain>
    </source>
</reference>
<dbReference type="EMBL" id="GL376573">
    <property type="status" value="NOT_ANNOTATED_CDS"/>
    <property type="molecule type" value="Genomic_DNA"/>
</dbReference>
<dbReference type="HOGENOM" id="CLU_021344_0_0_1"/>
<dbReference type="Proteomes" id="UP000019132">
    <property type="component" value="Unassembled WGS sequence"/>
</dbReference>
<feature type="region of interest" description="Disordered" evidence="3">
    <location>
        <begin position="561"/>
        <end position="580"/>
    </location>
</feature>
<evidence type="ECO:0000259" key="4">
    <source>
        <dbReference type="Pfam" id="PF04802"/>
    </source>
</evidence>
<dbReference type="eggNOG" id="KOG2175">
    <property type="taxonomic scope" value="Eukaryota"/>
</dbReference>
<reference evidence="6" key="2">
    <citation type="submission" date="2010-04" db="EMBL/GenBank/DDBJ databases">
        <authorList>
            <person name="Buell R."/>
            <person name="Hamilton J."/>
            <person name="Hostetler J."/>
        </authorList>
    </citation>
    <scope>NUCLEOTIDE SEQUENCE [LARGE SCALE GENOMIC DNA]</scope>
    <source>
        <strain evidence="6">DAOM:BR144</strain>
    </source>
</reference>
<dbReference type="EnsemblProtists" id="PYU1_T005743">
    <property type="protein sequence ID" value="PYU1_T005743"/>
    <property type="gene ID" value="PYU1_G005732"/>
</dbReference>
<feature type="compositionally biased region" description="Basic and acidic residues" evidence="3">
    <location>
        <begin position="637"/>
        <end position="651"/>
    </location>
</feature>
<dbReference type="OMA" id="ALMTHNN"/>
<dbReference type="InParanoid" id="K3WLA1"/>
<feature type="compositionally biased region" description="Basic and acidic residues" evidence="3">
    <location>
        <begin position="611"/>
        <end position="629"/>
    </location>
</feature>
<evidence type="ECO:0000256" key="2">
    <source>
        <dbReference type="ARBA" id="ARBA00023242"/>
    </source>
</evidence>
<name>K3WLA1_GLOUD</name>
<reference evidence="6" key="1">
    <citation type="journal article" date="2010" name="Genome Biol.">
        <title>Genome sequence of the necrotrophic plant pathogen Pythium ultimum reveals original pathogenicity mechanisms and effector repertoire.</title>
        <authorList>
            <person name="Levesque C.A."/>
            <person name="Brouwer H."/>
            <person name="Cano L."/>
            <person name="Hamilton J.P."/>
            <person name="Holt C."/>
            <person name="Huitema E."/>
            <person name="Raffaele S."/>
            <person name="Robideau G.P."/>
            <person name="Thines M."/>
            <person name="Win J."/>
            <person name="Zerillo M.M."/>
            <person name="Beakes G.W."/>
            <person name="Boore J.L."/>
            <person name="Busam D."/>
            <person name="Dumas B."/>
            <person name="Ferriera S."/>
            <person name="Fuerstenberg S.I."/>
            <person name="Gachon C.M."/>
            <person name="Gaulin E."/>
            <person name="Govers F."/>
            <person name="Grenville-Briggs L."/>
            <person name="Horner N."/>
            <person name="Hostetler J."/>
            <person name="Jiang R.H."/>
            <person name="Johnson J."/>
            <person name="Krajaejun T."/>
            <person name="Lin H."/>
            <person name="Meijer H.J."/>
            <person name="Moore B."/>
            <person name="Morris P."/>
            <person name="Phuntmart V."/>
            <person name="Puiu D."/>
            <person name="Shetty J."/>
            <person name="Stajich J.E."/>
            <person name="Tripathy S."/>
            <person name="Wawra S."/>
            <person name="van West P."/>
            <person name="Whitty B.R."/>
            <person name="Coutinho P.M."/>
            <person name="Henrissat B."/>
            <person name="Martin F."/>
            <person name="Thomas P.D."/>
            <person name="Tyler B.M."/>
            <person name="De Vries R.P."/>
            <person name="Kamoun S."/>
            <person name="Yandell M."/>
            <person name="Tisserat N."/>
            <person name="Buell C.R."/>
        </authorList>
    </citation>
    <scope>NUCLEOTIDE SEQUENCE</scope>
    <source>
        <strain evidence="6">DAOM:BR144</strain>
    </source>
</reference>
<dbReference type="Pfam" id="PF04802">
    <property type="entry name" value="PP4R3"/>
    <property type="match status" value="1"/>
</dbReference>
<evidence type="ECO:0000313" key="5">
    <source>
        <dbReference type="EnsemblProtists" id="PYU1_T005743"/>
    </source>
</evidence>
<dbReference type="InterPro" id="IPR051137">
    <property type="entry name" value="PP4R3-like"/>
</dbReference>
<feature type="compositionally biased region" description="Acidic residues" evidence="3">
    <location>
        <begin position="596"/>
        <end position="606"/>
    </location>
</feature>
<dbReference type="VEuPathDB" id="FungiDB:PYU1_G005732"/>
<feature type="domain" description="Serine/threonine-protein phosphatase 4 regulatory subunit 3-like central" evidence="4">
    <location>
        <begin position="32"/>
        <end position="523"/>
    </location>
</feature>
<dbReference type="InterPro" id="IPR006887">
    <property type="entry name" value="P4R3-like_central_dom"/>
</dbReference>
<keyword evidence="2" id="KW-0539">Nucleus</keyword>
<dbReference type="STRING" id="431595.K3WLA1"/>
<feature type="region of interest" description="Disordered" evidence="3">
    <location>
        <begin position="588"/>
        <end position="672"/>
    </location>
</feature>
<accession>K3WLA1</accession>
<dbReference type="GO" id="GO:0030289">
    <property type="term" value="C:protein phosphatase 4 complex"/>
    <property type="evidence" value="ECO:0007669"/>
    <property type="project" value="TreeGrafter"/>
</dbReference>
<comment type="subcellular location">
    <subcellularLocation>
        <location evidence="1">Nucleus</location>
    </subcellularLocation>
</comment>
<dbReference type="GO" id="GO:0005654">
    <property type="term" value="C:nucleoplasm"/>
    <property type="evidence" value="ECO:0007669"/>
    <property type="project" value="TreeGrafter"/>
</dbReference>
<sequence length="705" mass="80359">MESHHFFSDEITERELPPCEIEKLDDILLLLKTTHPTVRSKTLRDLAADDGAYIVKLLDLFDICELDGEKPVLHRIFDIFYALVELCDRRLIEILLSDSNFLSVVGVFGYNPGLIREMDFRSALEGNDGFKEVIPIQDRNVLDRVHMNFRIHVIKDNVLSRSLPDCSVIMLDHMVNENNYHILSYISDTEEYWQAIKSLVRDKEKRLDGLGLLKEVIQLVRVTRPLDKLPQRRDGFGAPPVFGTLINNLFGDGSVFEAFGSILGSSESQLQEVELAVDILNILVFYQGPERLRTHLASEGRCIAPPTSDKDRICWKPGSSLFTALLHVFERYESTRVQMFTLLKEIFKVPLGHDDKFLSVLYPNYITWLLQPFKYTSVNDAPVLFALQDSIVELLTFCTEAHGYRVKYLFGRQPIASYIDQMLRSKNKLSVIQAVKFMRACVARAEAFFSRFLIQNDLFVPTFAHLKRGKRNDCAVSSAILELLAFIERSNLSSLIEHIYTKFYASYKDECLLVFQAIRLRYEDSFGSSSAPIQPSDLEKIKFVQNNGSMDDDEEMYWEKEDEPADSFVPTLSKESLSEEEVTCRESKPLKLVDYKDDDDDDDGDSNEPVHALKEGDLIDSSTTEKLKEEAEEEEDLKLPVREAKDEDESKSFFAGISTQKSNKTTKKSGETSALIAKRKLELEEAQTAESILKKSKTGTPISSS</sequence>
<dbReference type="GO" id="GO:0072542">
    <property type="term" value="F:protein phosphatase activator activity"/>
    <property type="evidence" value="ECO:0007669"/>
    <property type="project" value="TreeGrafter"/>
</dbReference>
<evidence type="ECO:0000256" key="1">
    <source>
        <dbReference type="ARBA" id="ARBA00004123"/>
    </source>
</evidence>
<keyword evidence="6" id="KW-1185">Reference proteome</keyword>
<dbReference type="PANTHER" id="PTHR23318:SF0">
    <property type="entry name" value="SERINE_THREONINE-PROTEIN PHOSPHATASE 4 REGULATORY SUBUNIT 3"/>
    <property type="match status" value="1"/>
</dbReference>
<proteinExistence type="predicted"/>
<organism evidence="5 6">
    <name type="scientific">Globisporangium ultimum (strain ATCC 200006 / CBS 805.95 / DAOM BR144)</name>
    <name type="common">Pythium ultimum</name>
    <dbReference type="NCBI Taxonomy" id="431595"/>
    <lineage>
        <taxon>Eukaryota</taxon>
        <taxon>Sar</taxon>
        <taxon>Stramenopiles</taxon>
        <taxon>Oomycota</taxon>
        <taxon>Peronosporomycetes</taxon>
        <taxon>Pythiales</taxon>
        <taxon>Pythiaceae</taxon>
        <taxon>Globisporangium</taxon>
    </lineage>
</organism>
<evidence type="ECO:0000256" key="3">
    <source>
        <dbReference type="SAM" id="MobiDB-lite"/>
    </source>
</evidence>
<protein>
    <recommendedName>
        <fullName evidence="4">Serine/threonine-protein phosphatase 4 regulatory subunit 3-like central domain-containing protein</fullName>
    </recommendedName>
</protein>
<dbReference type="AlphaFoldDB" id="K3WLA1"/>
<evidence type="ECO:0000313" key="6">
    <source>
        <dbReference type="Proteomes" id="UP000019132"/>
    </source>
</evidence>